<keyword evidence="6" id="KW-1185">Reference proteome</keyword>
<dbReference type="PROSITE" id="PS50297">
    <property type="entry name" value="ANK_REP_REGION"/>
    <property type="match status" value="5"/>
</dbReference>
<feature type="region of interest" description="Disordered" evidence="4">
    <location>
        <begin position="1011"/>
        <end position="1117"/>
    </location>
</feature>
<dbReference type="PANTHER" id="PTHR24198:SF165">
    <property type="entry name" value="ANKYRIN REPEAT-CONTAINING PROTEIN-RELATED"/>
    <property type="match status" value="1"/>
</dbReference>
<organism evidence="5 6">
    <name type="scientific">Schizothecium vesticola</name>
    <dbReference type="NCBI Taxonomy" id="314040"/>
    <lineage>
        <taxon>Eukaryota</taxon>
        <taxon>Fungi</taxon>
        <taxon>Dikarya</taxon>
        <taxon>Ascomycota</taxon>
        <taxon>Pezizomycotina</taxon>
        <taxon>Sordariomycetes</taxon>
        <taxon>Sordariomycetidae</taxon>
        <taxon>Sordariales</taxon>
        <taxon>Schizotheciaceae</taxon>
        <taxon>Schizothecium</taxon>
    </lineage>
</organism>
<feature type="compositionally biased region" description="Acidic residues" evidence="4">
    <location>
        <begin position="1011"/>
        <end position="1037"/>
    </location>
</feature>
<dbReference type="PANTHER" id="PTHR24198">
    <property type="entry name" value="ANKYRIN REPEAT AND PROTEIN KINASE DOMAIN-CONTAINING PROTEIN"/>
    <property type="match status" value="1"/>
</dbReference>
<evidence type="ECO:0000256" key="2">
    <source>
        <dbReference type="ARBA" id="ARBA00023043"/>
    </source>
</evidence>
<feature type="repeat" description="ANK" evidence="3">
    <location>
        <begin position="379"/>
        <end position="411"/>
    </location>
</feature>
<dbReference type="Gene3D" id="1.25.40.20">
    <property type="entry name" value="Ankyrin repeat-containing domain"/>
    <property type="match status" value="3"/>
</dbReference>
<dbReference type="InterPro" id="IPR002110">
    <property type="entry name" value="Ankyrin_rpt"/>
</dbReference>
<dbReference type="Proteomes" id="UP001172155">
    <property type="component" value="Unassembled WGS sequence"/>
</dbReference>
<accession>A0AA40EHG1</accession>
<dbReference type="SMART" id="SM00248">
    <property type="entry name" value="ANK"/>
    <property type="match status" value="14"/>
</dbReference>
<feature type="repeat" description="ANK" evidence="3">
    <location>
        <begin position="935"/>
        <end position="967"/>
    </location>
</feature>
<evidence type="ECO:0000256" key="3">
    <source>
        <dbReference type="PROSITE-ProRule" id="PRU00023"/>
    </source>
</evidence>
<protein>
    <submittedName>
        <fullName evidence="5">Ankyrin repeat-containing domain protein</fullName>
    </submittedName>
</protein>
<dbReference type="SUPFAM" id="SSF48403">
    <property type="entry name" value="Ankyrin repeat"/>
    <property type="match status" value="3"/>
</dbReference>
<dbReference type="Pfam" id="PF12796">
    <property type="entry name" value="Ank_2"/>
    <property type="match status" value="2"/>
</dbReference>
<dbReference type="Pfam" id="PF00023">
    <property type="entry name" value="Ank"/>
    <property type="match status" value="1"/>
</dbReference>
<comment type="caution">
    <text evidence="5">The sequence shown here is derived from an EMBL/GenBank/DDBJ whole genome shotgun (WGS) entry which is preliminary data.</text>
</comment>
<evidence type="ECO:0000313" key="6">
    <source>
        <dbReference type="Proteomes" id="UP001172155"/>
    </source>
</evidence>
<feature type="repeat" description="ANK" evidence="3">
    <location>
        <begin position="865"/>
        <end position="897"/>
    </location>
</feature>
<feature type="compositionally biased region" description="Acidic residues" evidence="4">
    <location>
        <begin position="1052"/>
        <end position="1062"/>
    </location>
</feature>
<feature type="repeat" description="ANK" evidence="3">
    <location>
        <begin position="819"/>
        <end position="851"/>
    </location>
</feature>
<dbReference type="InterPro" id="IPR036770">
    <property type="entry name" value="Ankyrin_rpt-contain_sf"/>
</dbReference>
<dbReference type="PROSITE" id="PS50088">
    <property type="entry name" value="ANK_REPEAT"/>
    <property type="match status" value="5"/>
</dbReference>
<reference evidence="5" key="1">
    <citation type="submission" date="2023-06" db="EMBL/GenBank/DDBJ databases">
        <title>Genome-scale phylogeny and comparative genomics of the fungal order Sordariales.</title>
        <authorList>
            <consortium name="Lawrence Berkeley National Laboratory"/>
            <person name="Hensen N."/>
            <person name="Bonometti L."/>
            <person name="Westerberg I."/>
            <person name="Brannstrom I.O."/>
            <person name="Guillou S."/>
            <person name="Cros-Aarteil S."/>
            <person name="Calhoun S."/>
            <person name="Haridas S."/>
            <person name="Kuo A."/>
            <person name="Mondo S."/>
            <person name="Pangilinan J."/>
            <person name="Riley R."/>
            <person name="LaButti K."/>
            <person name="Andreopoulos B."/>
            <person name="Lipzen A."/>
            <person name="Chen C."/>
            <person name="Yanf M."/>
            <person name="Daum C."/>
            <person name="Ng V."/>
            <person name="Clum A."/>
            <person name="Steindorff A."/>
            <person name="Ohm R."/>
            <person name="Martin F."/>
            <person name="Silar P."/>
            <person name="Natvig D."/>
            <person name="Lalanne C."/>
            <person name="Gautier V."/>
            <person name="Ament-velasquez S.L."/>
            <person name="Kruys A."/>
            <person name="Hutchinson M.I."/>
            <person name="Powell A.J."/>
            <person name="Barry K."/>
            <person name="Miller A.N."/>
            <person name="Grigoriev I.V."/>
            <person name="Debuchy R."/>
            <person name="Gladieux P."/>
            <person name="Thoren M.H."/>
            <person name="Johannesson H."/>
        </authorList>
    </citation>
    <scope>NUCLEOTIDE SEQUENCE</scope>
    <source>
        <strain evidence="5">SMH3187-1</strain>
    </source>
</reference>
<keyword evidence="2 3" id="KW-0040">ANK repeat</keyword>
<keyword evidence="1" id="KW-0677">Repeat</keyword>
<sequence length="1117" mass="122593">MDLSISSPAPLPLRFDSWPSELPWLKSQQSISANQVAPTGSDGVFSSVLVANPLRHGSYPASRGLTNLPHAAASISKFMPEVFIGENTIRANLLLNGTDDCEAGVEVVKALLFRVSNDLDTDEDWKVLDLFRMDTIASRIPRGTTLSMDDLTIMAIVDKLLARAISTNEVETAKMLIPLRSDVDCPITVGGMHGTPLQIAAYLRRVALARIFINAGADVNTTFGGRDPLLISCASGFDHRVALQLVTALFSVQGLERNAVRLNMALLSSASQCNLDALKFLLHQGADPYFCIDADDKTPYSKVGLLVQALNHWARGEKNSGYNLVQYLLRPGLEEGAWRGMPPARIPPDAMIAACCTGNGAVLEVLLDHGVDIEARNAKGFSPLSVAIYHHQCHILKILIDHGVNMDTLTVPRPLDQPHPLHSAARDGHISRLRVLLPLCHGTSEPLFSGWGKRPSLLHLAAANGRVGVLDLVLQHSSVINVDHPIDLSEDSDWTASAMHYYLCHQGYLSLRRSRTPFQVALTARKYSCAIRLLQLGATIDKDGNDLPMAVRSANLPLIKEILSTGGNLGNHTIVRELVGQIAQREKQREIVELVLGKPPSPVRSRVQKFLMDGAESWCWRGGILLEAIQDEDMPAVKQIFLKSRRLYDSQTLCKVVEAWSDGCPIDFPWVVETLLKNRQPERRSNVIEGTVVALASLKGNLELVSLLLKHIPTPSRCILPYESMHKALGDSEREGLWWDLIERDPQFSYWDQPLRTSPLLMGVKGGSESVVRKLLDAGLAPDQVVLTATILSKNKSLAGMAEEMMQNGACTRGKLVRRMLTPLQAAVKIQNSELAKRLIDYGADVNARPGGMLHEYDWSNEVSEPRTALQGAVENENLGLIRILLDAGADANDKAAPNAGATALQLAAMKGLLGIARLLLDRGADVNARRSQGYGRTALEGAAERGRVDMVQWLLSNGAEIEGKGRRQYIRAVKFARNEGHHAVERLLTQQRDWTEEDLKLLEEEDLDERLYDVEEWPDPDEYEEYERDSEGDEPDTASVAEWYDSKEYYGEEAEEGTDSEADSKEMGEGASSEADGEEADGGEAGGQEVDGAPPGLSDREFLIAFKSSEPKLSRG</sequence>
<name>A0AA40EHG1_9PEZI</name>
<feature type="repeat" description="ANK" evidence="3">
    <location>
        <begin position="900"/>
        <end position="932"/>
    </location>
</feature>
<dbReference type="EMBL" id="JAUKUD010000007">
    <property type="protein sequence ID" value="KAK0738156.1"/>
    <property type="molecule type" value="Genomic_DNA"/>
</dbReference>
<proteinExistence type="predicted"/>
<evidence type="ECO:0000256" key="1">
    <source>
        <dbReference type="ARBA" id="ARBA00022737"/>
    </source>
</evidence>
<gene>
    <name evidence="5" type="ORF">B0T18DRAFT_394498</name>
</gene>
<evidence type="ECO:0000256" key="4">
    <source>
        <dbReference type="SAM" id="MobiDB-lite"/>
    </source>
</evidence>
<dbReference type="AlphaFoldDB" id="A0AA40EHG1"/>
<evidence type="ECO:0000313" key="5">
    <source>
        <dbReference type="EMBL" id="KAK0738156.1"/>
    </source>
</evidence>